<dbReference type="OrthoDB" id="273913at2759"/>
<feature type="region of interest" description="Disordered" evidence="1">
    <location>
        <begin position="553"/>
        <end position="572"/>
    </location>
</feature>
<feature type="compositionally biased region" description="Pro residues" evidence="1">
    <location>
        <begin position="662"/>
        <end position="675"/>
    </location>
</feature>
<feature type="region of interest" description="Disordered" evidence="1">
    <location>
        <begin position="241"/>
        <end position="264"/>
    </location>
</feature>
<gene>
    <name evidence="2" type="ORF">ABL78_5777</name>
</gene>
<feature type="region of interest" description="Disordered" evidence="1">
    <location>
        <begin position="55"/>
        <end position="79"/>
    </location>
</feature>
<keyword evidence="3" id="KW-1185">Reference proteome</keyword>
<evidence type="ECO:0000313" key="2">
    <source>
        <dbReference type="EMBL" id="KPI85152.1"/>
    </source>
</evidence>
<reference evidence="2 3" key="1">
    <citation type="journal article" date="2015" name="PLoS Pathog.">
        <title>Leptomonas seymouri: Adaptations to the Dixenous Life Cycle Analyzed by Genome Sequencing, Transcriptome Profiling and Co-infection with Leishmania donovani.</title>
        <authorList>
            <person name="Kraeva N."/>
            <person name="Butenko A."/>
            <person name="Hlavacova J."/>
            <person name="Kostygov A."/>
            <person name="Myskova J."/>
            <person name="Grybchuk D."/>
            <person name="Lestinova T."/>
            <person name="Votypka J."/>
            <person name="Volf P."/>
            <person name="Opperdoes F."/>
            <person name="Flegontov P."/>
            <person name="Lukes J."/>
            <person name="Yurchenko V."/>
        </authorList>
    </citation>
    <scope>NUCLEOTIDE SEQUENCE [LARGE SCALE GENOMIC DNA]</scope>
    <source>
        <strain evidence="2 3">ATCC 30220</strain>
    </source>
</reference>
<feature type="region of interest" description="Disordered" evidence="1">
    <location>
        <begin position="467"/>
        <end position="515"/>
    </location>
</feature>
<dbReference type="Proteomes" id="UP000038009">
    <property type="component" value="Unassembled WGS sequence"/>
</dbReference>
<feature type="compositionally biased region" description="Gly residues" evidence="1">
    <location>
        <begin position="246"/>
        <end position="256"/>
    </location>
</feature>
<name>A0A0N1HUL8_LEPSE</name>
<sequence>MQQSPEFTLLSTTLLVEVDVAPELADIHSEFAPLLRLSGICAVPSVTSVATSGVVSTNNLSDSDEEEPRGRRSPAMSPVRAAESKLAELTAPVSVTLPPPMSSEDAAFIAHYVQCFRAKEEAEKAYIAFIFQEYKKRKGIEQKRWNEIGAMQRELELLRQRELPPEVREAVEELIKSESVARDAVWTAYDRFLEWIAITTPQWIEAAQRQEQARLIDEKAKKAAMAAAREALAQELAMGKQLGESSNGGSGGGRGGTAAARSRASPSAAAGGDAAAAVAVAAVVNEDGTLSYEPTVSVDQHLEASQDPTATLGESELRRKAIRMLEAEEEEMRRRREEQVHLLRVQEEQLRAQIELKKQHEAEMAAREEREAARKHEDELAQRYNALLEQEFNLQSRVREREEQEAKKKEERRMLMEHVAAEEQLLRQRIQEKEERRKASEEETARVARERQMREIREQEEALRRRIAERDAAEEARRKAEEDRVRREAEAAAVRAEQDEALRRAKAEQERSEKMRQLAYLRDQEEAYKRHIREKELAEIEAKRRATEAHWTHPALPYSPKNNRPPSSAPPVPTASIAIPTPHAAQSFQVSYYPTPQPPAPPTASYLPAAAPPVMPSYYGFYGAPSPVPPPPPQQPYAFSPPYAAYPVMPPPQHPMMMQGYPPNPHYPQAAPPSTMPLQSSPYAPTATYPH</sequence>
<dbReference type="VEuPathDB" id="TriTrypDB:Lsey_0205_0020"/>
<dbReference type="AlphaFoldDB" id="A0A0N1HUL8"/>
<evidence type="ECO:0000256" key="1">
    <source>
        <dbReference type="SAM" id="MobiDB-lite"/>
    </source>
</evidence>
<evidence type="ECO:0000313" key="3">
    <source>
        <dbReference type="Proteomes" id="UP000038009"/>
    </source>
</evidence>
<feature type="region of interest" description="Disordered" evidence="1">
    <location>
        <begin position="660"/>
        <end position="691"/>
    </location>
</feature>
<accession>A0A0N1HUL8</accession>
<proteinExistence type="predicted"/>
<dbReference type="EMBL" id="LJSK01000205">
    <property type="protein sequence ID" value="KPI85152.1"/>
    <property type="molecule type" value="Genomic_DNA"/>
</dbReference>
<protein>
    <submittedName>
        <fullName evidence="2">Uncharacterized protein</fullName>
    </submittedName>
</protein>
<organism evidence="2 3">
    <name type="scientific">Leptomonas seymouri</name>
    <dbReference type="NCBI Taxonomy" id="5684"/>
    <lineage>
        <taxon>Eukaryota</taxon>
        <taxon>Discoba</taxon>
        <taxon>Euglenozoa</taxon>
        <taxon>Kinetoplastea</taxon>
        <taxon>Metakinetoplastina</taxon>
        <taxon>Trypanosomatida</taxon>
        <taxon>Trypanosomatidae</taxon>
        <taxon>Leishmaniinae</taxon>
        <taxon>Leptomonas</taxon>
    </lineage>
</organism>
<comment type="caution">
    <text evidence="2">The sequence shown here is derived from an EMBL/GenBank/DDBJ whole genome shotgun (WGS) entry which is preliminary data.</text>
</comment>
<dbReference type="OMA" id="WRSELKQ"/>